<dbReference type="AlphaFoldDB" id="A0A4R5VUZ2"/>
<feature type="binding site" evidence="12">
    <location>
        <position position="469"/>
    </location>
    <ligand>
        <name>substrate</name>
    </ligand>
</feature>
<feature type="binding site" evidence="12">
    <location>
        <position position="473"/>
    </location>
    <ligand>
        <name>substrate</name>
    </ligand>
</feature>
<evidence type="ECO:0000256" key="7">
    <source>
        <dbReference type="ARBA" id="ARBA00022842"/>
    </source>
</evidence>
<feature type="binding site" evidence="13">
    <location>
        <position position="68"/>
    </location>
    <ligand>
        <name>thiamine diphosphate</name>
        <dbReference type="ChEBI" id="CHEBI:58937"/>
    </ligand>
</feature>
<feature type="domain" description="Transketolase-like pyrimidine-binding" evidence="16">
    <location>
        <begin position="354"/>
        <end position="525"/>
    </location>
</feature>
<feature type="site" description="Important for catalytic activity" evidence="15">
    <location>
        <position position="28"/>
    </location>
</feature>
<evidence type="ECO:0000256" key="14">
    <source>
        <dbReference type="PIRSR" id="PIRSR605478-4"/>
    </source>
</evidence>
<dbReference type="SUPFAM" id="SSF52922">
    <property type="entry name" value="TK C-terminal domain-like"/>
    <property type="match status" value="1"/>
</dbReference>
<keyword evidence="6 14" id="KW-0479">Metal-binding</keyword>
<dbReference type="Gene3D" id="3.40.50.920">
    <property type="match status" value="1"/>
</dbReference>
<evidence type="ECO:0000256" key="13">
    <source>
        <dbReference type="PIRSR" id="PIRSR605478-3"/>
    </source>
</evidence>
<dbReference type="InterPro" id="IPR049557">
    <property type="entry name" value="Transketolase_CS"/>
</dbReference>
<feature type="binding site" evidence="12">
    <location>
        <position position="384"/>
    </location>
    <ligand>
        <name>substrate</name>
    </ligand>
</feature>
<dbReference type="PANTHER" id="PTHR43522:SF2">
    <property type="entry name" value="TRANSKETOLASE 1-RELATED"/>
    <property type="match status" value="1"/>
</dbReference>
<evidence type="ECO:0000256" key="10">
    <source>
        <dbReference type="NCBIfam" id="TIGR00232"/>
    </source>
</evidence>
<dbReference type="FunFam" id="3.40.50.970:FF:000003">
    <property type="entry name" value="Transketolase"/>
    <property type="match status" value="1"/>
</dbReference>
<comment type="catalytic activity">
    <reaction evidence="9">
        <text>D-sedoheptulose 7-phosphate + D-glyceraldehyde 3-phosphate = aldehydo-D-ribose 5-phosphate + D-xylulose 5-phosphate</text>
        <dbReference type="Rhea" id="RHEA:10508"/>
        <dbReference type="ChEBI" id="CHEBI:57483"/>
        <dbReference type="ChEBI" id="CHEBI:57737"/>
        <dbReference type="ChEBI" id="CHEBI:58273"/>
        <dbReference type="ChEBI" id="CHEBI:59776"/>
        <dbReference type="EC" id="2.2.1.1"/>
    </reaction>
</comment>
<evidence type="ECO:0000256" key="6">
    <source>
        <dbReference type="ARBA" id="ARBA00022723"/>
    </source>
</evidence>
<comment type="cofactor">
    <cofactor evidence="13">
        <name>thiamine diphosphate</name>
        <dbReference type="ChEBI" id="CHEBI:58937"/>
    </cofactor>
    <text evidence="13">Binds 1 thiamine pyrophosphate per subunit. During the reaction, the substrate forms a covalent intermediate with the cofactor.</text>
</comment>
<sequence length="666" mass="72805">MNSPIQQLAINTIRTLAIDSVERAQSGHPGMPMGAAPMAFTLWTKFLKQNPEHPKWFNRDRFILSSGHGSMLLYSLLHLSGFDLTLEDLKNFRQFGSRTPGHPEYNHTAGVEATTGPLGQGVAMAVGMAMAERHLSAIYNRAGYPIVDHFSYCICGDGDLMEGVSAEAASLAGHLKLGRLIVMYDSNGTSLDGETDLSFTENVGERFEAYGWQVLHVENGNNVGAIESALEAARLETERPTLIQVRTIIGYGAPNKAGKSVAHGAPLGRDEASAAKAFYHLVSTEEFHVPDKVYEFFQTIKEQGKQREREWIQLFQNYKEVYPTLADQFERISNGDLPEEWDSALPFYDAGGKMATRVASNQVLEALGQRLPEFFGGSADLASSTKGRINGGGDFRAGHYEGRNVHFGVREFAMAATANGMALHFGVRPFVSTYFVFSDYLRPALRLSALMGVPVTYIFTHDSLAVGEDGPTHQPVEQLLSLRAIPRVSVIRPADANETAFAWKAAVVERERPTVLVLSRQDLPILEGTARFGKNGVEKGAYVLSEAKGEAKALLMGSGSEVQLLLDAQKVLAEKGIGVSVISFPSWELFEKQSQDYKNQVLPDSIDVRLAVEMGSSLGWHKYVGRNGKVIGVDDFGASGKGAQLVEMRGFTVEHIVSQVLELLGD</sequence>
<keyword evidence="8 13" id="KW-0786">Thiamine pyrophosphate</keyword>
<dbReference type="FunFam" id="3.40.50.920:FF:000003">
    <property type="entry name" value="Transketolase"/>
    <property type="match status" value="1"/>
</dbReference>
<dbReference type="Pfam" id="PF22613">
    <property type="entry name" value="Transketolase_C_1"/>
    <property type="match status" value="1"/>
</dbReference>
<evidence type="ECO:0000256" key="8">
    <source>
        <dbReference type="ARBA" id="ARBA00023052"/>
    </source>
</evidence>
<dbReference type="RefSeq" id="WP_133333795.1">
    <property type="nucleotide sequence ID" value="NZ_SMYO01000004.1"/>
</dbReference>
<dbReference type="PANTHER" id="PTHR43522">
    <property type="entry name" value="TRANSKETOLASE"/>
    <property type="match status" value="1"/>
</dbReference>
<comment type="similarity">
    <text evidence="1">Belongs to the transketolase family.</text>
</comment>
<feature type="binding site" evidence="13">
    <location>
        <position position="263"/>
    </location>
    <ligand>
        <name>thiamine diphosphate</name>
        <dbReference type="ChEBI" id="CHEBI:58937"/>
    </ligand>
</feature>
<dbReference type="GO" id="GO:0006098">
    <property type="term" value="P:pentose-phosphate shunt"/>
    <property type="evidence" value="ECO:0007669"/>
    <property type="project" value="TreeGrafter"/>
</dbReference>
<protein>
    <recommendedName>
        <fullName evidence="4 10">Transketolase</fullName>
        <ecNumber evidence="3 10">2.2.1.1</ecNumber>
    </recommendedName>
</protein>
<dbReference type="Pfam" id="PF00456">
    <property type="entry name" value="Transketolase_N"/>
    <property type="match status" value="1"/>
</dbReference>
<dbReference type="InterPro" id="IPR009014">
    <property type="entry name" value="Transketo_C/PFOR_II"/>
</dbReference>
<dbReference type="FunFam" id="3.40.50.970:FF:000004">
    <property type="entry name" value="Transketolase"/>
    <property type="match status" value="1"/>
</dbReference>
<dbReference type="InterPro" id="IPR029061">
    <property type="entry name" value="THDP-binding"/>
</dbReference>
<proteinExistence type="inferred from homology"/>
<feature type="active site" description="Proton donor" evidence="11">
    <location>
        <position position="411"/>
    </location>
</feature>
<comment type="subunit">
    <text evidence="2">Homodimer.</text>
</comment>
<evidence type="ECO:0000256" key="12">
    <source>
        <dbReference type="PIRSR" id="PIRSR605478-2"/>
    </source>
</evidence>
<evidence type="ECO:0000256" key="1">
    <source>
        <dbReference type="ARBA" id="ARBA00007131"/>
    </source>
</evidence>
<dbReference type="GO" id="GO:0004802">
    <property type="term" value="F:transketolase activity"/>
    <property type="evidence" value="ECO:0007669"/>
    <property type="project" value="UniProtKB-UniRule"/>
</dbReference>
<feature type="binding site" evidence="13">
    <location>
        <position position="158"/>
    </location>
    <ligand>
        <name>thiamine diphosphate</name>
        <dbReference type="ChEBI" id="CHEBI:58937"/>
    </ligand>
</feature>
<dbReference type="PROSITE" id="PS00801">
    <property type="entry name" value="TRANSKETOLASE_1"/>
    <property type="match status" value="1"/>
</dbReference>
<dbReference type="InterPro" id="IPR033247">
    <property type="entry name" value="Transketolase_fam"/>
</dbReference>
<feature type="binding site" evidence="13">
    <location>
        <begin position="116"/>
        <end position="118"/>
    </location>
    <ligand>
        <name>thiamine diphosphate</name>
        <dbReference type="ChEBI" id="CHEBI:58937"/>
    </ligand>
</feature>
<name>A0A4R5VUZ2_9BACI</name>
<evidence type="ECO:0000313" key="18">
    <source>
        <dbReference type="Proteomes" id="UP000295132"/>
    </source>
</evidence>
<evidence type="ECO:0000313" key="17">
    <source>
        <dbReference type="EMBL" id="TDK62065.1"/>
    </source>
</evidence>
<comment type="caution">
    <text evidence="17">The sequence shown here is derived from an EMBL/GenBank/DDBJ whole genome shotgun (WGS) entry which is preliminary data.</text>
</comment>
<dbReference type="GO" id="GO:0046872">
    <property type="term" value="F:metal ion binding"/>
    <property type="evidence" value="ECO:0007669"/>
    <property type="project" value="UniProtKB-KW"/>
</dbReference>
<feature type="binding site" evidence="13">
    <location>
        <position position="437"/>
    </location>
    <ligand>
        <name>thiamine diphosphate</name>
        <dbReference type="ChEBI" id="CHEBI:58937"/>
    </ligand>
</feature>
<organism evidence="17 18">
    <name type="scientific">Bacillus salipaludis</name>
    <dbReference type="NCBI Taxonomy" id="2547811"/>
    <lineage>
        <taxon>Bacteria</taxon>
        <taxon>Bacillati</taxon>
        <taxon>Bacillota</taxon>
        <taxon>Bacilli</taxon>
        <taxon>Bacillales</taxon>
        <taxon>Bacillaceae</taxon>
        <taxon>Bacillus</taxon>
    </lineage>
</organism>
<feature type="binding site" evidence="12">
    <location>
        <position position="461"/>
    </location>
    <ligand>
        <name>substrate</name>
    </ligand>
</feature>
<dbReference type="InterPro" id="IPR005474">
    <property type="entry name" value="Transketolase_N"/>
</dbReference>
<comment type="cofactor">
    <cofactor evidence="14">
        <name>Mg(2+)</name>
        <dbReference type="ChEBI" id="CHEBI:18420"/>
    </cofactor>
    <text evidence="14">Binds 1 Mg(2+) ion per subunit. Can also utilize other divalent metal cations, such as Ca(2+), Mn(2+) and Co(2+).</text>
</comment>
<accession>A0A4R5VUZ2</accession>
<evidence type="ECO:0000256" key="9">
    <source>
        <dbReference type="ARBA" id="ARBA00049473"/>
    </source>
</evidence>
<dbReference type="SMART" id="SM00861">
    <property type="entry name" value="Transket_pyr"/>
    <property type="match status" value="1"/>
</dbReference>
<dbReference type="CDD" id="cd02012">
    <property type="entry name" value="TPP_TK"/>
    <property type="match status" value="1"/>
</dbReference>
<feature type="binding site" evidence="14">
    <location>
        <position position="187"/>
    </location>
    <ligand>
        <name>Mg(2+)</name>
        <dbReference type="ChEBI" id="CHEBI:18420"/>
    </ligand>
</feature>
<evidence type="ECO:0000256" key="2">
    <source>
        <dbReference type="ARBA" id="ARBA00011738"/>
    </source>
</evidence>
<evidence type="ECO:0000256" key="4">
    <source>
        <dbReference type="ARBA" id="ARBA00016662"/>
    </source>
</evidence>
<feature type="binding site" evidence="12">
    <location>
        <position position="263"/>
    </location>
    <ligand>
        <name>substrate</name>
    </ligand>
</feature>
<dbReference type="InterPro" id="IPR005475">
    <property type="entry name" value="Transketolase-like_Pyr-bd"/>
</dbReference>
<dbReference type="GO" id="GO:0005829">
    <property type="term" value="C:cytosol"/>
    <property type="evidence" value="ECO:0007669"/>
    <property type="project" value="TreeGrafter"/>
</dbReference>
<reference evidence="17 18" key="1">
    <citation type="submission" date="2019-03" db="EMBL/GenBank/DDBJ databases">
        <title>Bacillus niacini sp. nov. a Nicotinate-Metabolizing Mesophile Isolated from Soil.</title>
        <authorList>
            <person name="Zhang G."/>
        </authorList>
    </citation>
    <scope>NUCLEOTIDE SEQUENCE [LARGE SCALE GENOMIC DNA]</scope>
    <source>
        <strain evidence="17 18">WN066</strain>
    </source>
</reference>
<evidence type="ECO:0000256" key="15">
    <source>
        <dbReference type="PIRSR" id="PIRSR605478-5"/>
    </source>
</evidence>
<evidence type="ECO:0000259" key="16">
    <source>
        <dbReference type="SMART" id="SM00861"/>
    </source>
</evidence>
<dbReference type="EC" id="2.2.1.1" evidence="3 10"/>
<dbReference type="NCBIfam" id="TIGR00232">
    <property type="entry name" value="tktlase_bact"/>
    <property type="match status" value="1"/>
</dbReference>
<keyword evidence="7 14" id="KW-0460">Magnesium</keyword>
<dbReference type="EMBL" id="SMYO01000004">
    <property type="protein sequence ID" value="TDK62065.1"/>
    <property type="molecule type" value="Genomic_DNA"/>
</dbReference>
<feature type="binding site" evidence="14">
    <location>
        <position position="157"/>
    </location>
    <ligand>
        <name>Mg(2+)</name>
        <dbReference type="ChEBI" id="CHEBI:18420"/>
    </ligand>
</feature>
<gene>
    <name evidence="17" type="primary">tkt</name>
    <name evidence="17" type="ORF">E2K98_08325</name>
</gene>
<evidence type="ECO:0000256" key="3">
    <source>
        <dbReference type="ARBA" id="ARBA00013152"/>
    </source>
</evidence>
<dbReference type="InterPro" id="IPR005478">
    <property type="entry name" value="Transketolase_bac-like"/>
</dbReference>
<feature type="binding site" evidence="12">
    <location>
        <position position="520"/>
    </location>
    <ligand>
        <name>substrate</name>
    </ligand>
</feature>
<evidence type="ECO:0000256" key="11">
    <source>
        <dbReference type="PIRSR" id="PIRSR605478-1"/>
    </source>
</evidence>
<evidence type="ECO:0000256" key="5">
    <source>
        <dbReference type="ARBA" id="ARBA00022679"/>
    </source>
</evidence>
<feature type="site" description="Important for catalytic activity" evidence="15">
    <location>
        <position position="263"/>
    </location>
</feature>
<dbReference type="Gene3D" id="3.40.50.970">
    <property type="match status" value="2"/>
</dbReference>
<feature type="binding site" evidence="13">
    <location>
        <position position="187"/>
    </location>
    <ligand>
        <name>thiamine diphosphate</name>
        <dbReference type="ChEBI" id="CHEBI:58937"/>
    </ligand>
</feature>
<dbReference type="CDD" id="cd07033">
    <property type="entry name" value="TPP_PYR_DXS_TK_like"/>
    <property type="match status" value="1"/>
</dbReference>
<feature type="binding site" evidence="12">
    <location>
        <position position="357"/>
    </location>
    <ligand>
        <name>substrate</name>
    </ligand>
</feature>
<keyword evidence="5 17" id="KW-0808">Transferase</keyword>
<dbReference type="Pfam" id="PF02779">
    <property type="entry name" value="Transket_pyr"/>
    <property type="match status" value="1"/>
</dbReference>
<dbReference type="SUPFAM" id="SSF52518">
    <property type="entry name" value="Thiamin diphosphate-binding fold (THDP-binding)"/>
    <property type="match status" value="2"/>
</dbReference>
<dbReference type="InterPro" id="IPR055152">
    <property type="entry name" value="Transketolase-like_C_2"/>
</dbReference>
<dbReference type="Proteomes" id="UP000295132">
    <property type="component" value="Unassembled WGS sequence"/>
</dbReference>
<feature type="binding site" evidence="12">
    <location>
        <position position="28"/>
    </location>
    <ligand>
        <name>substrate</name>
    </ligand>
</feature>